<evidence type="ECO:0000256" key="5">
    <source>
        <dbReference type="SAM" id="MobiDB-lite"/>
    </source>
</evidence>
<feature type="compositionally biased region" description="Basic and acidic residues" evidence="5">
    <location>
        <begin position="228"/>
        <end position="239"/>
    </location>
</feature>
<dbReference type="InterPro" id="IPR003960">
    <property type="entry name" value="ATPase_AAA_CS"/>
</dbReference>
<evidence type="ECO:0000256" key="2">
    <source>
        <dbReference type="ARBA" id="ARBA00022741"/>
    </source>
</evidence>
<keyword evidence="3" id="KW-0067">ATP-binding</keyword>
<dbReference type="GO" id="GO:0006334">
    <property type="term" value="P:nucleosome assembly"/>
    <property type="evidence" value="ECO:0007669"/>
    <property type="project" value="TreeGrafter"/>
</dbReference>
<dbReference type="PROSITE" id="PS00674">
    <property type="entry name" value="AAA"/>
    <property type="match status" value="1"/>
</dbReference>
<keyword evidence="4" id="KW-0103">Bromodomain</keyword>
<feature type="compositionally biased region" description="Basic and acidic residues" evidence="5">
    <location>
        <begin position="108"/>
        <end position="117"/>
    </location>
</feature>
<evidence type="ECO:0000256" key="4">
    <source>
        <dbReference type="ARBA" id="ARBA00023117"/>
    </source>
</evidence>
<feature type="compositionally biased region" description="Basic and acidic residues" evidence="5">
    <location>
        <begin position="265"/>
        <end position="288"/>
    </location>
</feature>
<dbReference type="InterPro" id="IPR036427">
    <property type="entry name" value="Bromodomain-like_sf"/>
</dbReference>
<proteinExistence type="inferred from homology"/>
<feature type="region of interest" description="Disordered" evidence="5">
    <location>
        <begin position="1303"/>
        <end position="1462"/>
    </location>
</feature>
<dbReference type="Pfam" id="PF00004">
    <property type="entry name" value="AAA"/>
    <property type="match status" value="1"/>
</dbReference>
<feature type="compositionally biased region" description="Polar residues" evidence="5">
    <location>
        <begin position="1419"/>
        <end position="1428"/>
    </location>
</feature>
<evidence type="ECO:0000313" key="7">
    <source>
        <dbReference type="EMBL" id="KAJ1929741.1"/>
    </source>
</evidence>
<feature type="compositionally biased region" description="Acidic residues" evidence="5">
    <location>
        <begin position="249"/>
        <end position="264"/>
    </location>
</feature>
<feature type="compositionally biased region" description="Polar residues" evidence="5">
    <location>
        <begin position="336"/>
        <end position="355"/>
    </location>
</feature>
<dbReference type="Gene3D" id="1.10.8.60">
    <property type="match status" value="1"/>
</dbReference>
<evidence type="ECO:0000256" key="3">
    <source>
        <dbReference type="ARBA" id="ARBA00022840"/>
    </source>
</evidence>
<evidence type="ECO:0000256" key="1">
    <source>
        <dbReference type="ARBA" id="ARBA00006914"/>
    </source>
</evidence>
<feature type="compositionally biased region" description="Basic residues" evidence="5">
    <location>
        <begin position="177"/>
        <end position="186"/>
    </location>
</feature>
<protein>
    <submittedName>
        <fullName evidence="7">TAT-binding protein-like protein 7, AAA ATPase</fullName>
    </submittedName>
</protein>
<organism evidence="7 8">
    <name type="scientific">Tieghemiomyces parasiticus</name>
    <dbReference type="NCBI Taxonomy" id="78921"/>
    <lineage>
        <taxon>Eukaryota</taxon>
        <taxon>Fungi</taxon>
        <taxon>Fungi incertae sedis</taxon>
        <taxon>Zoopagomycota</taxon>
        <taxon>Kickxellomycotina</taxon>
        <taxon>Dimargaritomycetes</taxon>
        <taxon>Dimargaritales</taxon>
        <taxon>Dimargaritaceae</taxon>
        <taxon>Tieghemiomyces</taxon>
    </lineage>
</organism>
<feature type="region of interest" description="Disordered" evidence="5">
    <location>
        <begin position="1115"/>
        <end position="1148"/>
    </location>
</feature>
<feature type="compositionally biased region" description="Low complexity" evidence="5">
    <location>
        <begin position="23"/>
        <end position="32"/>
    </location>
</feature>
<dbReference type="GO" id="GO:0006337">
    <property type="term" value="P:nucleosome disassembly"/>
    <property type="evidence" value="ECO:0007669"/>
    <property type="project" value="TreeGrafter"/>
</dbReference>
<dbReference type="EMBL" id="JANBPT010000025">
    <property type="protein sequence ID" value="KAJ1929741.1"/>
    <property type="molecule type" value="Genomic_DNA"/>
</dbReference>
<keyword evidence="8" id="KW-1185">Reference proteome</keyword>
<feature type="compositionally biased region" description="Low complexity" evidence="5">
    <location>
        <begin position="1"/>
        <end position="16"/>
    </location>
</feature>
<feature type="compositionally biased region" description="Polar residues" evidence="5">
    <location>
        <begin position="1363"/>
        <end position="1374"/>
    </location>
</feature>
<dbReference type="Gene3D" id="1.20.920.10">
    <property type="entry name" value="Bromodomain-like"/>
    <property type="match status" value="1"/>
</dbReference>
<keyword evidence="2" id="KW-0547">Nucleotide-binding</keyword>
<dbReference type="SUPFAM" id="SSF52540">
    <property type="entry name" value="P-loop containing nucleoside triphosphate hydrolases"/>
    <property type="match status" value="2"/>
</dbReference>
<dbReference type="GO" id="GO:0005634">
    <property type="term" value="C:nucleus"/>
    <property type="evidence" value="ECO:0007669"/>
    <property type="project" value="TreeGrafter"/>
</dbReference>
<feature type="compositionally biased region" description="Polar residues" evidence="5">
    <location>
        <begin position="1436"/>
        <end position="1457"/>
    </location>
</feature>
<reference evidence="7" key="1">
    <citation type="submission" date="2022-07" db="EMBL/GenBank/DDBJ databases">
        <title>Phylogenomic reconstructions and comparative analyses of Kickxellomycotina fungi.</title>
        <authorList>
            <person name="Reynolds N.K."/>
            <person name="Stajich J.E."/>
            <person name="Barry K."/>
            <person name="Grigoriev I.V."/>
            <person name="Crous P."/>
            <person name="Smith M.E."/>
        </authorList>
    </citation>
    <scope>NUCLEOTIDE SEQUENCE</scope>
    <source>
        <strain evidence="7">RSA 861</strain>
    </source>
</reference>
<gene>
    <name evidence="7" type="primary">YTA7_1</name>
    <name evidence="7" type="ORF">IWQ60_000893</name>
</gene>
<feature type="compositionally biased region" description="Basic and acidic residues" evidence="5">
    <location>
        <begin position="1303"/>
        <end position="1315"/>
    </location>
</feature>
<dbReference type="FunFam" id="3.40.50.300:FF:000061">
    <property type="entry name" value="ATPase family, AAA domain-containing 2"/>
    <property type="match status" value="1"/>
</dbReference>
<dbReference type="GO" id="GO:0045815">
    <property type="term" value="P:transcription initiation-coupled chromatin remodeling"/>
    <property type="evidence" value="ECO:0007669"/>
    <property type="project" value="TreeGrafter"/>
</dbReference>
<feature type="domain" description="AAA+ ATPase" evidence="6">
    <location>
        <begin position="628"/>
        <end position="769"/>
    </location>
</feature>
<feature type="compositionally biased region" description="Polar residues" evidence="5">
    <location>
        <begin position="477"/>
        <end position="498"/>
    </location>
</feature>
<evidence type="ECO:0000313" key="8">
    <source>
        <dbReference type="Proteomes" id="UP001150569"/>
    </source>
</evidence>
<dbReference type="Gene3D" id="3.40.50.300">
    <property type="entry name" value="P-loop containing nucleotide triphosphate hydrolases"/>
    <property type="match status" value="2"/>
</dbReference>
<feature type="compositionally biased region" description="Polar residues" evidence="5">
    <location>
        <begin position="167"/>
        <end position="176"/>
    </location>
</feature>
<sequence>MVRPSDQPNSSSSLSDLSEHDSLSSSDGMSPSHRSDVPYRRASRMTGRRTALTTPLAVESDSEDYGDDLITASPLPSRLQRPLRNGVGLSLPPRFGGPNPFYMTTRKRTSDAIRPAEEGATARGNEDRPATVTGRPPLKQRRVIASSPVASDTALRSPPPASILSRRANSPTGQTLRSHHHPSQRRRAGESDEKELPPTAPITSPTRYPLRSHRAQNRGTPPASAMVDRSDDHRSDIDMAAHVPSNQTDPDDPSAGDINDDDDNFAERSARSEDADDRRSGQDWHSEDEVASSGHVATPATTLDGSELGGPDDGDGRPRLRPRRKAVTYDERNVLRLSTTADTSRSNRSSVTATTPGRRDQRRRKLVKRGSRNTAPASAKSADGYQLRRRARPVNYALVADPPATEFDTAVTDHQRDPAVYPGRYSHGSRSPQGANGHVAYGLRSRGRRADDDDDDYGNSDSRLSTYHAIPPRDSSRSTAPFPNLPPETQNTGPSGTYANLLRRLGAPRPRRPSASIHDSRPRADSDPDPSSSLPVPANLHSLGRMRPPDALVGTPGRPLATIPPTPRRAAGGGPNADAAADADPLQGAPTATFADVGGLDHYVRSLKEMVMLPLLYPELYAQFGISPPRGVLFHGPPGTGKTLMARALAHSCSTDTQSVAFFMRKGADCLSKWVGETERQLRVLFEQARAWQPSIIFFDEIDGIAPVRSSKADQTHASIVSTLLALMDGLDGRGQVVVIGATNRIDAVDPALRRPGRFDREFYFPLPNAAARRAILGLATVPWVPPVPATDLDALVQRTKGYCGADLKALCTEAALHAIRHRYPQIYGSTDKLVVDPTMVTVGPADFAHALRHIVPAAHRVAGVAAAELPPVLRPLLQPVLERALRALHPQVGHVSTRGGVTARPALGWPAPTTSGPSAAAGLPRLPSAVLAILGDSGDPTVASPSLEGTPVFRPRLLLTGRPGLGQDRTAAAILSSLEDWHVVSLDLSKLVGDDAQHPEVACARAVVEARRHTPSVLYLPDAVFWWDTVSDTASRTLVHALLTLIGPHEPVLVLGYAQCTWDAVPDDLRRLFITTSGVDPVASVLPLEPPAANQRAAFFASLLTDLRRPVPPHPALASIDTNGDGPPPSPLLEFAPLPKAPPPEPRKLTAHERQALQDHDDYVFRQLRLLLRSLLEGCIKDRKFKGLQRLTDEDHPAAALHLRCPRPLDLGRLTDHINAHYYLTPTDFLGDVDTLVANVLHVHGPTSATAKRAGMVDRSLVDRAYAFQDHMHALMDTSLNPELAQECERSAARRLEMVKEQLREQGRRGENKVGRPKGPNKVNGLAALHGAETTATAAAPLDDDTPAGRLRSGRTRLPLASTPTSPPAQRSSGFRRRLQFSPSIPTEPEESPPRSASSTPPPNGLGPISEGVERLPSPTSSRSGQRSVVDPLMSRSSPSTATHNGSGPSTNSPSETVPMENVTATPASPLAATATVDEVAMDRLAHLLMSTTDNFTVDELDHLRVTLLQRMASFAMVQDRRPLIQQLLQYVQGLKR</sequence>
<dbReference type="PANTHER" id="PTHR23069:SF0">
    <property type="entry name" value="TAT-BINDING HOMOLOG 7"/>
    <property type="match status" value="1"/>
</dbReference>
<feature type="region of interest" description="Disordered" evidence="5">
    <location>
        <begin position="407"/>
        <end position="585"/>
    </location>
</feature>
<name>A0A9W8AEZ8_9FUNG</name>
<dbReference type="SUPFAM" id="SSF47370">
    <property type="entry name" value="Bromodomain"/>
    <property type="match status" value="1"/>
</dbReference>
<dbReference type="GO" id="GO:0003682">
    <property type="term" value="F:chromatin binding"/>
    <property type="evidence" value="ECO:0007669"/>
    <property type="project" value="TreeGrafter"/>
</dbReference>
<dbReference type="Proteomes" id="UP001150569">
    <property type="component" value="Unassembled WGS sequence"/>
</dbReference>
<feature type="compositionally biased region" description="Low complexity" evidence="5">
    <location>
        <begin position="529"/>
        <end position="538"/>
    </location>
</feature>
<dbReference type="SMART" id="SM00382">
    <property type="entry name" value="AAA"/>
    <property type="match status" value="1"/>
</dbReference>
<dbReference type="InterPro" id="IPR003959">
    <property type="entry name" value="ATPase_AAA_core"/>
</dbReference>
<dbReference type="InterPro" id="IPR045199">
    <property type="entry name" value="ATAD2-like"/>
</dbReference>
<feature type="region of interest" description="Disordered" evidence="5">
    <location>
        <begin position="1"/>
        <end position="388"/>
    </location>
</feature>
<dbReference type="GO" id="GO:0005524">
    <property type="term" value="F:ATP binding"/>
    <property type="evidence" value="ECO:0007669"/>
    <property type="project" value="UniProtKB-KW"/>
</dbReference>
<accession>A0A9W8AEZ8</accession>
<feature type="compositionally biased region" description="Basic and acidic residues" evidence="5">
    <location>
        <begin position="187"/>
        <end position="196"/>
    </location>
</feature>
<dbReference type="GO" id="GO:0016887">
    <property type="term" value="F:ATP hydrolysis activity"/>
    <property type="evidence" value="ECO:0007669"/>
    <property type="project" value="InterPro"/>
</dbReference>
<feature type="compositionally biased region" description="Low complexity" evidence="5">
    <location>
        <begin position="1326"/>
        <end position="1342"/>
    </location>
</feature>
<dbReference type="InterPro" id="IPR003593">
    <property type="entry name" value="AAA+_ATPase"/>
</dbReference>
<comment type="caution">
    <text evidence="7">The sequence shown here is derived from an EMBL/GenBank/DDBJ whole genome shotgun (WGS) entry which is preliminary data.</text>
</comment>
<feature type="compositionally biased region" description="Low complexity" evidence="5">
    <location>
        <begin position="576"/>
        <end position="585"/>
    </location>
</feature>
<dbReference type="Pfam" id="PF17862">
    <property type="entry name" value="AAA_lid_3"/>
    <property type="match status" value="1"/>
</dbReference>
<dbReference type="PANTHER" id="PTHR23069">
    <property type="entry name" value="AAA DOMAIN-CONTAINING"/>
    <property type="match status" value="1"/>
</dbReference>
<dbReference type="InterPro" id="IPR027417">
    <property type="entry name" value="P-loop_NTPase"/>
</dbReference>
<dbReference type="InterPro" id="IPR041569">
    <property type="entry name" value="AAA_lid_3"/>
</dbReference>
<feature type="compositionally biased region" description="Basic residues" evidence="5">
    <location>
        <begin position="360"/>
        <end position="371"/>
    </location>
</feature>
<comment type="similarity">
    <text evidence="1">Belongs to the AAA ATPase family.</text>
</comment>
<dbReference type="GO" id="GO:0042393">
    <property type="term" value="F:histone binding"/>
    <property type="evidence" value="ECO:0007669"/>
    <property type="project" value="TreeGrafter"/>
</dbReference>
<evidence type="ECO:0000259" key="6">
    <source>
        <dbReference type="SMART" id="SM00382"/>
    </source>
</evidence>
<dbReference type="OrthoDB" id="5421at2759"/>